<keyword evidence="1" id="KW-0433">Leucine-rich repeat</keyword>
<name>R0JFA2_ANAPL</name>
<dbReference type="Pfam" id="PF13855">
    <property type="entry name" value="LRR_8"/>
    <property type="match status" value="3"/>
</dbReference>
<dbReference type="InterPro" id="IPR050333">
    <property type="entry name" value="SLRP"/>
</dbReference>
<evidence type="ECO:0000256" key="3">
    <source>
        <dbReference type="SAM" id="MobiDB-lite"/>
    </source>
</evidence>
<proteinExistence type="predicted"/>
<evidence type="ECO:0000256" key="2">
    <source>
        <dbReference type="ARBA" id="ARBA00022737"/>
    </source>
</evidence>
<protein>
    <submittedName>
        <fullName evidence="4">Podocan</fullName>
    </submittedName>
</protein>
<accession>R0JFA2</accession>
<dbReference type="InterPro" id="IPR032675">
    <property type="entry name" value="LRR_dom_sf"/>
</dbReference>
<keyword evidence="5" id="KW-1185">Reference proteome</keyword>
<dbReference type="AlphaFoldDB" id="R0JFA2"/>
<dbReference type="InterPro" id="IPR003591">
    <property type="entry name" value="Leu-rich_rpt_typical-subtyp"/>
</dbReference>
<dbReference type="InterPro" id="IPR001611">
    <property type="entry name" value="Leu-rich_rpt"/>
</dbReference>
<feature type="non-terminal residue" evidence="4">
    <location>
        <position position="222"/>
    </location>
</feature>
<dbReference type="GO" id="GO:0005615">
    <property type="term" value="C:extracellular space"/>
    <property type="evidence" value="ECO:0007669"/>
    <property type="project" value="TreeGrafter"/>
</dbReference>
<dbReference type="PANTHER" id="PTHR45712">
    <property type="entry name" value="AGAP008170-PA"/>
    <property type="match status" value="1"/>
</dbReference>
<keyword evidence="2" id="KW-0677">Repeat</keyword>
<dbReference type="SMART" id="SM00364">
    <property type="entry name" value="LRR_BAC"/>
    <property type="match status" value="5"/>
</dbReference>
<reference evidence="5" key="1">
    <citation type="journal article" date="2013" name="Nat. Genet.">
        <title>The duck genome and transcriptome provide insight into an avian influenza virus reservoir species.</title>
        <authorList>
            <person name="Huang Y."/>
            <person name="Li Y."/>
            <person name="Burt D.W."/>
            <person name="Chen H."/>
            <person name="Zhang Y."/>
            <person name="Qian W."/>
            <person name="Kim H."/>
            <person name="Gan S."/>
            <person name="Zhao Y."/>
            <person name="Li J."/>
            <person name="Yi K."/>
            <person name="Feng H."/>
            <person name="Zhu P."/>
            <person name="Li B."/>
            <person name="Liu Q."/>
            <person name="Fairley S."/>
            <person name="Magor K.E."/>
            <person name="Du Z."/>
            <person name="Hu X."/>
            <person name="Goodman L."/>
            <person name="Tafer H."/>
            <person name="Vignal A."/>
            <person name="Lee T."/>
            <person name="Kim K.W."/>
            <person name="Sheng Z."/>
            <person name="An Y."/>
            <person name="Searle S."/>
            <person name="Herrero J."/>
            <person name="Groenen M.A."/>
            <person name="Crooijmans R.P."/>
            <person name="Faraut T."/>
            <person name="Cai Q."/>
            <person name="Webster R.G."/>
            <person name="Aldridge J.R."/>
            <person name="Warren W.C."/>
            <person name="Bartschat S."/>
            <person name="Kehr S."/>
            <person name="Marz M."/>
            <person name="Stadler P.F."/>
            <person name="Smith J."/>
            <person name="Kraus R.H."/>
            <person name="Zhao Y."/>
            <person name="Ren L."/>
            <person name="Fei J."/>
            <person name="Morisson M."/>
            <person name="Kaiser P."/>
            <person name="Griffin D.K."/>
            <person name="Rao M."/>
            <person name="Pitel F."/>
            <person name="Wang J."/>
            <person name="Li N."/>
        </authorList>
    </citation>
    <scope>NUCLEOTIDE SEQUENCE [LARGE SCALE GENOMIC DNA]</scope>
</reference>
<evidence type="ECO:0000313" key="5">
    <source>
        <dbReference type="Proteomes" id="UP000296049"/>
    </source>
</evidence>
<organism evidence="4 5">
    <name type="scientific">Anas platyrhynchos</name>
    <name type="common">Mallard</name>
    <name type="synonym">Anas boschas</name>
    <dbReference type="NCBI Taxonomy" id="8839"/>
    <lineage>
        <taxon>Eukaryota</taxon>
        <taxon>Metazoa</taxon>
        <taxon>Chordata</taxon>
        <taxon>Craniata</taxon>
        <taxon>Vertebrata</taxon>
        <taxon>Euteleostomi</taxon>
        <taxon>Archelosauria</taxon>
        <taxon>Archosauria</taxon>
        <taxon>Dinosauria</taxon>
        <taxon>Saurischia</taxon>
        <taxon>Theropoda</taxon>
        <taxon>Coelurosauria</taxon>
        <taxon>Aves</taxon>
        <taxon>Neognathae</taxon>
        <taxon>Galloanserae</taxon>
        <taxon>Anseriformes</taxon>
        <taxon>Anatidae</taxon>
        <taxon>Anatinae</taxon>
        <taxon>Anas</taxon>
    </lineage>
</organism>
<evidence type="ECO:0000313" key="4">
    <source>
        <dbReference type="EMBL" id="EOA95910.1"/>
    </source>
</evidence>
<dbReference type="PROSITE" id="PS51450">
    <property type="entry name" value="LRR"/>
    <property type="match status" value="1"/>
</dbReference>
<dbReference type="Proteomes" id="UP000296049">
    <property type="component" value="Unassembled WGS sequence"/>
</dbReference>
<dbReference type="SMART" id="SM00369">
    <property type="entry name" value="LRR_TYP"/>
    <property type="match status" value="6"/>
</dbReference>
<feature type="region of interest" description="Disordered" evidence="3">
    <location>
        <begin position="200"/>
        <end position="222"/>
    </location>
</feature>
<gene>
    <name evidence="4" type="ORF">Anapl_07041</name>
</gene>
<dbReference type="PANTHER" id="PTHR45712:SF31">
    <property type="entry name" value="PODOCAN"/>
    <property type="match status" value="1"/>
</dbReference>
<dbReference type="Gene3D" id="3.80.10.10">
    <property type="entry name" value="Ribonuclease Inhibitor"/>
    <property type="match status" value="3"/>
</dbReference>
<dbReference type="PRINTS" id="PR00019">
    <property type="entry name" value="LEURICHRPT"/>
</dbReference>
<dbReference type="SUPFAM" id="SSF52058">
    <property type="entry name" value="L domain-like"/>
    <property type="match status" value="1"/>
</dbReference>
<evidence type="ECO:0000256" key="1">
    <source>
        <dbReference type="ARBA" id="ARBA00022614"/>
    </source>
</evidence>
<dbReference type="EMBL" id="KB744139">
    <property type="protein sequence ID" value="EOA95910.1"/>
    <property type="molecule type" value="Genomic_DNA"/>
</dbReference>
<sequence length="222" mass="25567">MILHNQISEINRNDFATTYFLEELNLSYNKLKSPQIHREAFRKLRQLKSLDLSGNHLSTVPFGFPKNLQILKLKENEISIIPKGTLSGMTKLRELYLSNNKLKVNSIYSRAWRELSSLQSLDMAGNQLLSIPSGLPESLEYLYLQNNKITTISENAFESTPKIKGIYLRFNKIAVGALKENLFQSLKYLQVLDIEGNLEFSNTSKNKDDSEEEMEDEEEEEN</sequence>
<feature type="compositionally biased region" description="Acidic residues" evidence="3">
    <location>
        <begin position="209"/>
        <end position="222"/>
    </location>
</feature>